<comment type="cofactor">
    <cofactor evidence="1">
        <name>pyridoxal 5'-phosphate</name>
        <dbReference type="ChEBI" id="CHEBI:597326"/>
    </cofactor>
</comment>
<organism evidence="7 8">
    <name type="scientific">Melittangium boletus DSM 14713</name>
    <dbReference type="NCBI Taxonomy" id="1294270"/>
    <lineage>
        <taxon>Bacteria</taxon>
        <taxon>Pseudomonadati</taxon>
        <taxon>Myxococcota</taxon>
        <taxon>Myxococcia</taxon>
        <taxon>Myxococcales</taxon>
        <taxon>Cystobacterineae</taxon>
        <taxon>Archangiaceae</taxon>
        <taxon>Melittangium</taxon>
    </lineage>
</organism>
<gene>
    <name evidence="7" type="ORF">MEBOL_004017</name>
</gene>
<keyword evidence="3 7" id="KW-0032">Aminotransferase</keyword>
<dbReference type="GO" id="GO:0006520">
    <property type="term" value="P:amino acid metabolic process"/>
    <property type="evidence" value="ECO:0007669"/>
    <property type="project" value="InterPro"/>
</dbReference>
<evidence type="ECO:0000313" key="8">
    <source>
        <dbReference type="Proteomes" id="UP000217289"/>
    </source>
</evidence>
<proteinExistence type="inferred from homology"/>
<comment type="similarity">
    <text evidence="2">Belongs to the class-I pyridoxal-phosphate-dependent aminotransferase family.</text>
</comment>
<evidence type="ECO:0000313" key="7">
    <source>
        <dbReference type="EMBL" id="ATB30556.1"/>
    </source>
</evidence>
<evidence type="ECO:0000256" key="4">
    <source>
        <dbReference type="ARBA" id="ARBA00022679"/>
    </source>
</evidence>
<evidence type="ECO:0000259" key="6">
    <source>
        <dbReference type="Pfam" id="PF00155"/>
    </source>
</evidence>
<evidence type="ECO:0000256" key="5">
    <source>
        <dbReference type="ARBA" id="ARBA00022898"/>
    </source>
</evidence>
<keyword evidence="5" id="KW-0663">Pyridoxal phosphate</keyword>
<evidence type="ECO:0000256" key="1">
    <source>
        <dbReference type="ARBA" id="ARBA00001933"/>
    </source>
</evidence>
<evidence type="ECO:0000256" key="2">
    <source>
        <dbReference type="ARBA" id="ARBA00007441"/>
    </source>
</evidence>
<dbReference type="Proteomes" id="UP000217289">
    <property type="component" value="Chromosome"/>
</dbReference>
<dbReference type="InterPro" id="IPR004839">
    <property type="entry name" value="Aminotransferase_I/II_large"/>
</dbReference>
<protein>
    <submittedName>
        <fullName evidence="7">Aspartate aminotransferase</fullName>
    </submittedName>
</protein>
<feature type="domain" description="Aminotransferase class I/classII large" evidence="6">
    <location>
        <begin position="90"/>
        <end position="463"/>
    </location>
</feature>
<reference evidence="7 8" key="1">
    <citation type="submission" date="2017-06" db="EMBL/GenBank/DDBJ databases">
        <authorList>
            <person name="Kim H.J."/>
            <person name="Triplett B.A."/>
        </authorList>
    </citation>
    <scope>NUCLEOTIDE SEQUENCE [LARGE SCALE GENOMIC DNA]</scope>
    <source>
        <strain evidence="7 8">DSM 14713</strain>
    </source>
</reference>
<dbReference type="CDD" id="cd00609">
    <property type="entry name" value="AAT_like"/>
    <property type="match status" value="1"/>
</dbReference>
<dbReference type="GO" id="GO:0008483">
    <property type="term" value="F:transaminase activity"/>
    <property type="evidence" value="ECO:0007669"/>
    <property type="project" value="UniProtKB-KW"/>
</dbReference>
<dbReference type="AlphaFoldDB" id="A0A250IHZ8"/>
<dbReference type="InterPro" id="IPR015422">
    <property type="entry name" value="PyrdxlP-dep_Trfase_small"/>
</dbReference>
<evidence type="ECO:0000256" key="3">
    <source>
        <dbReference type="ARBA" id="ARBA00022576"/>
    </source>
</evidence>
<dbReference type="GO" id="GO:0030170">
    <property type="term" value="F:pyridoxal phosphate binding"/>
    <property type="evidence" value="ECO:0007669"/>
    <property type="project" value="InterPro"/>
</dbReference>
<dbReference type="Gene3D" id="3.40.640.10">
    <property type="entry name" value="Type I PLP-dependent aspartate aminotransferase-like (Major domain)"/>
    <property type="match status" value="1"/>
</dbReference>
<dbReference type="InterPro" id="IPR050596">
    <property type="entry name" value="AspAT/PAT-like"/>
</dbReference>
<dbReference type="PANTHER" id="PTHR46383:SF1">
    <property type="entry name" value="ASPARTATE AMINOTRANSFERASE"/>
    <property type="match status" value="1"/>
</dbReference>
<dbReference type="EMBL" id="CP022163">
    <property type="protein sequence ID" value="ATB30556.1"/>
    <property type="molecule type" value="Genomic_DNA"/>
</dbReference>
<dbReference type="InterPro" id="IPR015424">
    <property type="entry name" value="PyrdxlP-dep_Trfase"/>
</dbReference>
<dbReference type="KEGG" id="mbd:MEBOL_004017"/>
<sequence>MKAPCVTGGLGVPVGLPPVKVGGGPTVHLGAVSAPRIPSLKEGIAMALELSSLFGPRRDDTVGTMARGLQGSEILRIAAEIRELVAQGRQVCNLTVGDFDPSQFPIPSALGEGIAAGLTAGETNYPPSDGVLPLRQAVLRFYERALGLRYPLESVLITAGARPIIYGLFRTVLDAGDTVVYPVPSWNNNHYAHMMGVRKVEVRTDAEHGFMPTVEQLAPHLSEARLLCLCSPLNPTGTMISPEALRDIGQRVVEENRRREALGTKPLLLLFDQIYWTLTFGQARHVTPLELVPELAPYTVFVDGISKAFAATGVRVGWALGPPSIISRMKDVLGHVGAWAPKAEQGAVARFLEDVPAMSGFLESMRKRLDERLVALHQGFTAMREAGLPVRSIAPQGAIYLSVQFELVGRAGLRTNNDIRKLLLDKAGFALVPFQAFGLMEDTGWFRLSVGAVSLEDIRAALPRVESVLRAVGP</sequence>
<dbReference type="SUPFAM" id="SSF53383">
    <property type="entry name" value="PLP-dependent transferases"/>
    <property type="match status" value="1"/>
</dbReference>
<dbReference type="Pfam" id="PF00155">
    <property type="entry name" value="Aminotran_1_2"/>
    <property type="match status" value="1"/>
</dbReference>
<dbReference type="PANTHER" id="PTHR46383">
    <property type="entry name" value="ASPARTATE AMINOTRANSFERASE"/>
    <property type="match status" value="1"/>
</dbReference>
<keyword evidence="4 7" id="KW-0808">Transferase</keyword>
<dbReference type="InterPro" id="IPR015421">
    <property type="entry name" value="PyrdxlP-dep_Trfase_major"/>
</dbReference>
<accession>A0A250IHZ8</accession>
<dbReference type="Gene3D" id="3.90.1150.10">
    <property type="entry name" value="Aspartate Aminotransferase, domain 1"/>
    <property type="match status" value="1"/>
</dbReference>
<keyword evidence="8" id="KW-1185">Reference proteome</keyword>
<name>A0A250IHZ8_9BACT</name>